<name>A0AAV3QLC0_LITER</name>
<gene>
    <name evidence="1" type="ORF">LIER_39810</name>
</gene>
<evidence type="ECO:0000313" key="2">
    <source>
        <dbReference type="Proteomes" id="UP001454036"/>
    </source>
</evidence>
<sequence length="222" mass="26100">MKGLELELHLVRSRPFPGLDWDLLILRPNQLRLLADPNEYPVLELSGFGPTWAVRSLAGLVTSKNPRLVFLNKTKLWKDEWDHIMRSSRSQMLFWSMQRVVKGDWPCYSQELYVLNLNLSPHIILKLLFRMSIWKHGTLLNFMVIISVATKALATVLAKEIDRLREAYELYWSKRSRITWRMKGNRNTAFFHVVSAERGKKTLITVLQDNMGGWYREFPQVQ</sequence>
<comment type="caution">
    <text evidence="1">The sequence shown here is derived from an EMBL/GenBank/DDBJ whole genome shotgun (WGS) entry which is preliminary data.</text>
</comment>
<reference evidence="1 2" key="1">
    <citation type="submission" date="2024-01" db="EMBL/GenBank/DDBJ databases">
        <title>The complete chloroplast genome sequence of Lithospermum erythrorhizon: insights into the phylogenetic relationship among Boraginaceae species and the maternal lineages of purple gromwells.</title>
        <authorList>
            <person name="Okada T."/>
            <person name="Watanabe K."/>
        </authorList>
    </citation>
    <scope>NUCLEOTIDE SEQUENCE [LARGE SCALE GENOMIC DNA]</scope>
</reference>
<dbReference type="Proteomes" id="UP001454036">
    <property type="component" value="Unassembled WGS sequence"/>
</dbReference>
<organism evidence="1 2">
    <name type="scientific">Lithospermum erythrorhizon</name>
    <name type="common">Purple gromwell</name>
    <name type="synonym">Lithospermum officinale var. erythrorhizon</name>
    <dbReference type="NCBI Taxonomy" id="34254"/>
    <lineage>
        <taxon>Eukaryota</taxon>
        <taxon>Viridiplantae</taxon>
        <taxon>Streptophyta</taxon>
        <taxon>Embryophyta</taxon>
        <taxon>Tracheophyta</taxon>
        <taxon>Spermatophyta</taxon>
        <taxon>Magnoliopsida</taxon>
        <taxon>eudicotyledons</taxon>
        <taxon>Gunneridae</taxon>
        <taxon>Pentapetalae</taxon>
        <taxon>asterids</taxon>
        <taxon>lamiids</taxon>
        <taxon>Boraginales</taxon>
        <taxon>Boraginaceae</taxon>
        <taxon>Boraginoideae</taxon>
        <taxon>Lithospermeae</taxon>
        <taxon>Lithospermum</taxon>
    </lineage>
</organism>
<evidence type="ECO:0000313" key="1">
    <source>
        <dbReference type="EMBL" id="GAA0164529.1"/>
    </source>
</evidence>
<protein>
    <submittedName>
        <fullName evidence="1">Uncharacterized protein</fullName>
    </submittedName>
</protein>
<proteinExistence type="predicted"/>
<keyword evidence="2" id="KW-1185">Reference proteome</keyword>
<dbReference type="AlphaFoldDB" id="A0AAV3QLC0"/>
<accession>A0AAV3QLC0</accession>
<dbReference type="EMBL" id="BAABME010021908">
    <property type="protein sequence ID" value="GAA0164529.1"/>
    <property type="molecule type" value="Genomic_DNA"/>
</dbReference>